<organism evidence="1 2">
    <name type="scientific">Adonisia turfae CCMR0082</name>
    <dbReference type="NCBI Taxonomy" id="2304604"/>
    <lineage>
        <taxon>Bacteria</taxon>
        <taxon>Bacillati</taxon>
        <taxon>Cyanobacteriota</taxon>
        <taxon>Adonisia</taxon>
        <taxon>Adonisia turfae</taxon>
    </lineage>
</organism>
<gene>
    <name evidence="1" type="ORF">D0962_09595</name>
</gene>
<dbReference type="RefSeq" id="WP_163662112.1">
    <property type="nucleotide sequence ID" value="NZ_QZCE01000002.1"/>
</dbReference>
<sequence>MDFNPARTKIDSNTPAWRIILNEDGELLIPFCLENPLPAADLAASLGQSGVDYDALNRGFFAVFNNGESVKEFDLIHETAFYEKAGFTDYIDEHLCGGYVGVSTKGELQALINAIEAFDGGFDGSAEDHKGTIKDSEFVCNPWVRLPVSA</sequence>
<evidence type="ECO:0000313" key="2">
    <source>
        <dbReference type="Proteomes" id="UP000473574"/>
    </source>
</evidence>
<accession>A0A6M0S4Z7</accession>
<reference evidence="1 2" key="1">
    <citation type="journal article" date="2020" name="Microb. Ecol.">
        <title>Ecogenomics of the Marine Benthic Filamentous Cyanobacterium Adonisia.</title>
        <authorList>
            <person name="Walter J.M."/>
            <person name="Coutinho F.H."/>
            <person name="Leomil L."/>
            <person name="Hargreaves P.I."/>
            <person name="Campeao M.E."/>
            <person name="Vieira V.V."/>
            <person name="Silva B.S."/>
            <person name="Fistarol G.O."/>
            <person name="Salomon P.S."/>
            <person name="Sawabe T."/>
            <person name="Mino S."/>
            <person name="Hosokawa M."/>
            <person name="Miyashita H."/>
            <person name="Maruyama F."/>
            <person name="van Verk M.C."/>
            <person name="Dutilh B.E."/>
            <person name="Thompson C.C."/>
            <person name="Thompson F.L."/>
        </authorList>
    </citation>
    <scope>NUCLEOTIDE SEQUENCE [LARGE SCALE GENOMIC DNA]</scope>
    <source>
        <strain evidence="1 2">CCMR0082</strain>
    </source>
</reference>
<proteinExistence type="predicted"/>
<comment type="caution">
    <text evidence="1">The sequence shown here is derived from an EMBL/GenBank/DDBJ whole genome shotgun (WGS) entry which is preliminary data.</text>
</comment>
<evidence type="ECO:0000313" key="1">
    <source>
        <dbReference type="EMBL" id="NEZ63031.1"/>
    </source>
</evidence>
<dbReference type="EMBL" id="QZCE01000002">
    <property type="protein sequence ID" value="NEZ63031.1"/>
    <property type="molecule type" value="Genomic_DNA"/>
</dbReference>
<name>A0A6M0S4Z7_9CYAN</name>
<protein>
    <submittedName>
        <fullName evidence="1">Uncharacterized protein</fullName>
    </submittedName>
</protein>
<dbReference type="Proteomes" id="UP000473574">
    <property type="component" value="Unassembled WGS sequence"/>
</dbReference>
<dbReference type="AlphaFoldDB" id="A0A6M0S4Z7"/>